<evidence type="ECO:0000313" key="5">
    <source>
        <dbReference type="Proteomes" id="UP000218165"/>
    </source>
</evidence>
<dbReference type="GO" id="GO:0006508">
    <property type="term" value="P:proteolysis"/>
    <property type="evidence" value="ECO:0007669"/>
    <property type="project" value="UniProtKB-KW"/>
</dbReference>
<dbReference type="AlphaFoldDB" id="A0A291GLX0"/>
<name>A0A291GLX0_9MICO</name>
<dbReference type="EMBL" id="CP023563">
    <property type="protein sequence ID" value="ATG51503.1"/>
    <property type="molecule type" value="Genomic_DNA"/>
</dbReference>
<dbReference type="Gene3D" id="3.10.620.30">
    <property type="match status" value="1"/>
</dbReference>
<proteinExistence type="predicted"/>
<organism evidence="4 5">
    <name type="scientific">Brachybacterium vulturis</name>
    <dbReference type="NCBI Taxonomy" id="2017484"/>
    <lineage>
        <taxon>Bacteria</taxon>
        <taxon>Bacillati</taxon>
        <taxon>Actinomycetota</taxon>
        <taxon>Actinomycetes</taxon>
        <taxon>Micrococcales</taxon>
        <taxon>Dermabacteraceae</taxon>
        <taxon>Brachybacterium</taxon>
    </lineage>
</organism>
<dbReference type="OrthoDB" id="3651060at2"/>
<dbReference type="Pfam" id="PF01841">
    <property type="entry name" value="Transglut_core"/>
    <property type="match status" value="1"/>
</dbReference>
<dbReference type="InterPro" id="IPR002931">
    <property type="entry name" value="Transglutaminase-like"/>
</dbReference>
<dbReference type="RefSeq" id="WP_096802630.1">
    <property type="nucleotide sequence ID" value="NZ_CP023563.1"/>
</dbReference>
<feature type="region of interest" description="Disordered" evidence="1">
    <location>
        <begin position="789"/>
        <end position="836"/>
    </location>
</feature>
<dbReference type="Proteomes" id="UP000218165">
    <property type="component" value="Chromosome"/>
</dbReference>
<dbReference type="SMART" id="SM00460">
    <property type="entry name" value="TGc"/>
    <property type="match status" value="1"/>
</dbReference>
<sequence length="836" mass="91339">MSSTRAAAQRPQSYFSTVTHGRRALDITALAALFVLAMLGFHDIFGGIQYLLTGIMALVFGTLIALIGARWRWGPLRLTPLVLLVYFLFGPMFAAPTRAIWGIIPSPGALWELLEAPVTSWKSVLTVAPPVGVAQGVLAVVWISVLLLTLLGMSVVMRSRFYLLAWLFPLALLGVSIVFGTHQAVSPVLRGVLYAIISVAWLTWRFEGARLADAQSTIISDTVRPGSWQNPVLRRRVIGGAVIMALAGGGALAAHSLLDPPSGTIRYAVRDHIAPPFDPREYVSPLSEFRGYLKDQRDAELFTVSGMSSGERIRLAAMDQWDLQVYNVASSTDTGSDSGTFLRTAAGVDLHEGGTAEQTSTVTIGEYTGVWMPTVGTRTHRIDLEEMSPERASITSENLYLNQRSQTLVNSRGVRAGDTYELSYEPYTELTAEQQRTATFSDISLPDNAPVDAFVQYAEEWSGNSESDFERFQNLSRAVKTDAYYSHGLEEDTASMSGHGASRLLAMMEEVGFDKDTPDAQPLGRIGDEEQYAALLAVLARSIDIPARVVMGFEVPEGQEGTVAITGDDVTAWVEVSFEGIGWVRFDPAPDEDEDPTQPEPKEVEKPLPQVAQPPPPPAEPPSPPPGAMSQDSDDEEEDLPEPTPWVVYVGVGLIPIVVLLLAALAVIVAKGMRRGRRRTRGTPPARIDGGWQEILDQLADMGRAPDPLSTRAEMAARLDADIPTMGAASLAGRADRAAFGPDDLPEAAAEEYWAQVMAARRSMSAAVPWHRRLLAALSLRSFRRRSADRRSAKKRIRARARARDKAVRRTEAMRRRRSSLRGTAKRRTSSKKGRA</sequence>
<feature type="compositionally biased region" description="Acidic residues" evidence="1">
    <location>
        <begin position="632"/>
        <end position="641"/>
    </location>
</feature>
<feature type="transmembrane region" description="Helical" evidence="2">
    <location>
        <begin position="24"/>
        <end position="42"/>
    </location>
</feature>
<keyword evidence="2" id="KW-0472">Membrane</keyword>
<feature type="transmembrane region" description="Helical" evidence="2">
    <location>
        <begin position="81"/>
        <end position="104"/>
    </location>
</feature>
<accession>A0A291GLX0</accession>
<keyword evidence="4" id="KW-0378">Hydrolase</keyword>
<dbReference type="KEGG" id="brz:CFK38_08140"/>
<keyword evidence="5" id="KW-1185">Reference proteome</keyword>
<evidence type="ECO:0000313" key="4">
    <source>
        <dbReference type="EMBL" id="ATG51503.1"/>
    </source>
</evidence>
<gene>
    <name evidence="4" type="ORF">CFK38_08140</name>
</gene>
<feature type="transmembrane region" description="Helical" evidence="2">
    <location>
        <begin position="124"/>
        <end position="149"/>
    </location>
</feature>
<feature type="compositionally biased region" description="Basic residues" evidence="1">
    <location>
        <begin position="789"/>
        <end position="801"/>
    </location>
</feature>
<evidence type="ECO:0000259" key="3">
    <source>
        <dbReference type="SMART" id="SM00460"/>
    </source>
</evidence>
<keyword evidence="2" id="KW-1133">Transmembrane helix</keyword>
<dbReference type="InterPro" id="IPR052901">
    <property type="entry name" value="Bact_TGase-like"/>
</dbReference>
<dbReference type="PANTHER" id="PTHR42736">
    <property type="entry name" value="PROTEIN-GLUTAMINE GAMMA-GLUTAMYLTRANSFERASE"/>
    <property type="match status" value="1"/>
</dbReference>
<keyword evidence="4" id="KW-0645">Protease</keyword>
<evidence type="ECO:0000256" key="1">
    <source>
        <dbReference type="SAM" id="MobiDB-lite"/>
    </source>
</evidence>
<dbReference type="GO" id="GO:0008233">
    <property type="term" value="F:peptidase activity"/>
    <property type="evidence" value="ECO:0007669"/>
    <property type="project" value="UniProtKB-KW"/>
</dbReference>
<dbReference type="SUPFAM" id="SSF54001">
    <property type="entry name" value="Cysteine proteinases"/>
    <property type="match status" value="1"/>
</dbReference>
<dbReference type="PANTHER" id="PTHR42736:SF1">
    <property type="entry name" value="PROTEIN-GLUTAMINE GAMMA-GLUTAMYLTRANSFERASE"/>
    <property type="match status" value="1"/>
</dbReference>
<feature type="transmembrane region" description="Helical" evidence="2">
    <location>
        <begin position="161"/>
        <end position="181"/>
    </location>
</feature>
<feature type="compositionally biased region" description="Basic residues" evidence="1">
    <location>
        <begin position="815"/>
        <end position="836"/>
    </location>
</feature>
<feature type="region of interest" description="Disordered" evidence="1">
    <location>
        <begin position="585"/>
        <end position="642"/>
    </location>
</feature>
<feature type="transmembrane region" description="Helical" evidence="2">
    <location>
        <begin position="48"/>
        <end position="69"/>
    </location>
</feature>
<feature type="domain" description="Transglutaminase-like" evidence="3">
    <location>
        <begin position="520"/>
        <end position="590"/>
    </location>
</feature>
<keyword evidence="2" id="KW-0812">Transmembrane</keyword>
<dbReference type="InterPro" id="IPR038765">
    <property type="entry name" value="Papain-like_cys_pep_sf"/>
</dbReference>
<feature type="compositionally biased region" description="Pro residues" evidence="1">
    <location>
        <begin position="612"/>
        <end position="627"/>
    </location>
</feature>
<feature type="transmembrane region" description="Helical" evidence="2">
    <location>
        <begin position="646"/>
        <end position="670"/>
    </location>
</feature>
<evidence type="ECO:0000256" key="2">
    <source>
        <dbReference type="SAM" id="Phobius"/>
    </source>
</evidence>
<reference evidence="5" key="1">
    <citation type="submission" date="2017-09" db="EMBL/GenBank/DDBJ databases">
        <title>Brachybacterium sp. VM2412.</title>
        <authorList>
            <person name="Tak E.J."/>
            <person name="Bae J.-W."/>
        </authorList>
    </citation>
    <scope>NUCLEOTIDE SEQUENCE [LARGE SCALE GENOMIC DNA]</scope>
    <source>
        <strain evidence="5">VM2412</strain>
    </source>
</reference>
<feature type="compositionally biased region" description="Basic and acidic residues" evidence="1">
    <location>
        <begin position="802"/>
        <end position="814"/>
    </location>
</feature>
<protein>
    <submittedName>
        <fullName evidence="4">Cysteine protease</fullName>
    </submittedName>
</protein>